<evidence type="ECO:0000256" key="4">
    <source>
        <dbReference type="ARBA" id="ARBA00023136"/>
    </source>
</evidence>
<reference evidence="6" key="1">
    <citation type="submission" date="2022-01" db="EMBL/GenBank/DDBJ databases">
        <authorList>
            <person name="Karlyshev A.V."/>
            <person name="Jaspars M."/>
        </authorList>
    </citation>
    <scope>NUCLEOTIDE SEQUENCE</scope>
    <source>
        <strain evidence="6">AGSA3-2</strain>
    </source>
</reference>
<comment type="subcellular location">
    <subcellularLocation>
        <location evidence="1">Membrane</location>
        <topology evidence="1">Multi-pass membrane protein</topology>
    </subcellularLocation>
</comment>
<accession>A0A9Q3W4U7</accession>
<dbReference type="Proteomes" id="UP001107961">
    <property type="component" value="Unassembled WGS sequence"/>
</dbReference>
<sequence length="111" mass="12568">MPDNHTQLCKLAYVLLLLGILTGGLTALVAVVIAHLYAPQTDDPVRAHFRFQYRTFWIGLLYYFISGLTTLALIGWVLLTITVVWWVIRGLRGLDKLNRGQPPANLETWGF</sequence>
<keyword evidence="4 5" id="KW-0472">Membrane</keyword>
<evidence type="ECO:0000256" key="3">
    <source>
        <dbReference type="ARBA" id="ARBA00022989"/>
    </source>
</evidence>
<dbReference type="EMBL" id="JAJVKT010000005">
    <property type="protein sequence ID" value="MCE7508103.1"/>
    <property type="molecule type" value="Genomic_DNA"/>
</dbReference>
<evidence type="ECO:0000256" key="1">
    <source>
        <dbReference type="ARBA" id="ARBA00004141"/>
    </source>
</evidence>
<comment type="caution">
    <text evidence="6">The sequence shown here is derived from an EMBL/GenBank/DDBJ whole genome shotgun (WGS) entry which is preliminary data.</text>
</comment>
<evidence type="ECO:0000256" key="5">
    <source>
        <dbReference type="SAM" id="Phobius"/>
    </source>
</evidence>
<feature type="transmembrane region" description="Helical" evidence="5">
    <location>
        <begin position="57"/>
        <end position="88"/>
    </location>
</feature>
<proteinExistence type="predicted"/>
<keyword evidence="7" id="KW-1185">Reference proteome</keyword>
<evidence type="ECO:0000256" key="2">
    <source>
        <dbReference type="ARBA" id="ARBA00022692"/>
    </source>
</evidence>
<dbReference type="AlphaFoldDB" id="A0A9Q3W4U7"/>
<protein>
    <recommendedName>
        <fullName evidence="8">Transmembrane protein</fullName>
    </recommendedName>
</protein>
<evidence type="ECO:0000313" key="7">
    <source>
        <dbReference type="Proteomes" id="UP001107961"/>
    </source>
</evidence>
<dbReference type="KEGG" id="axe:P40_20235"/>
<dbReference type="GeneID" id="94688648"/>
<dbReference type="Pfam" id="PF09685">
    <property type="entry name" value="MamF_MmsF"/>
    <property type="match status" value="1"/>
</dbReference>
<organism evidence="6 7">
    <name type="scientific">Alloalcanivorax xenomutans</name>
    <dbReference type="NCBI Taxonomy" id="1094342"/>
    <lineage>
        <taxon>Bacteria</taxon>
        <taxon>Pseudomonadati</taxon>
        <taxon>Pseudomonadota</taxon>
        <taxon>Gammaproteobacteria</taxon>
        <taxon>Oceanospirillales</taxon>
        <taxon>Alcanivoracaceae</taxon>
        <taxon>Alloalcanivorax</taxon>
    </lineage>
</organism>
<dbReference type="InterPro" id="IPR019109">
    <property type="entry name" value="MamF_MmsF"/>
</dbReference>
<name>A0A9Q3W4U7_9GAMM</name>
<feature type="transmembrane region" description="Helical" evidence="5">
    <location>
        <begin position="12"/>
        <end position="37"/>
    </location>
</feature>
<evidence type="ECO:0008006" key="8">
    <source>
        <dbReference type="Google" id="ProtNLM"/>
    </source>
</evidence>
<dbReference type="RefSeq" id="WP_014996473.1">
    <property type="nucleotide sequence ID" value="NZ_CBDDTQ010000003.1"/>
</dbReference>
<keyword evidence="2 5" id="KW-0812">Transmembrane</keyword>
<evidence type="ECO:0000313" key="6">
    <source>
        <dbReference type="EMBL" id="MCE7508103.1"/>
    </source>
</evidence>
<keyword evidence="3 5" id="KW-1133">Transmembrane helix</keyword>
<gene>
    <name evidence="6" type="ORF">LZG35_05600</name>
</gene>